<dbReference type="GO" id="GO:0016301">
    <property type="term" value="F:kinase activity"/>
    <property type="evidence" value="ECO:0007669"/>
    <property type="project" value="UniProtKB-KW"/>
</dbReference>
<evidence type="ECO:0000256" key="3">
    <source>
        <dbReference type="ARBA" id="ARBA00022777"/>
    </source>
</evidence>
<comment type="similarity">
    <text evidence="1">Belongs to the HipA Ser/Thr kinase family.</text>
</comment>
<keyword evidence="2" id="KW-0808">Transferase</keyword>
<gene>
    <name evidence="6" type="ORF">GCM10007916_00640</name>
</gene>
<dbReference type="PANTHER" id="PTHR37419:SF1">
    <property type="entry name" value="SERINE_THREONINE-PROTEIN KINASE TOXIN HIPA"/>
    <property type="match status" value="1"/>
</dbReference>
<evidence type="ECO:0000256" key="1">
    <source>
        <dbReference type="ARBA" id="ARBA00010164"/>
    </source>
</evidence>
<proteinExistence type="inferred from homology"/>
<reference evidence="7" key="1">
    <citation type="journal article" date="2019" name="Int. J. Syst. Evol. Microbiol.">
        <title>The Global Catalogue of Microorganisms (GCM) 10K type strain sequencing project: providing services to taxonomists for standard genome sequencing and annotation.</title>
        <authorList>
            <consortium name="The Broad Institute Genomics Platform"/>
            <consortium name="The Broad Institute Genome Sequencing Center for Infectious Disease"/>
            <person name="Wu L."/>
            <person name="Ma J."/>
        </authorList>
    </citation>
    <scope>NUCLEOTIDE SEQUENCE [LARGE SCALE GENOMIC DNA]</scope>
    <source>
        <strain evidence="7">NBRC 103166</strain>
    </source>
</reference>
<dbReference type="NCBIfam" id="TIGR03071">
    <property type="entry name" value="couple_hipA"/>
    <property type="match status" value="1"/>
</dbReference>
<evidence type="ECO:0000256" key="2">
    <source>
        <dbReference type="ARBA" id="ARBA00022679"/>
    </source>
</evidence>
<dbReference type="RefSeq" id="WP_284202122.1">
    <property type="nucleotide sequence ID" value="NZ_BSPQ01000001.1"/>
</dbReference>
<dbReference type="PANTHER" id="PTHR37419">
    <property type="entry name" value="SERINE/THREONINE-PROTEIN KINASE TOXIN HIPA"/>
    <property type="match status" value="1"/>
</dbReference>
<dbReference type="Pfam" id="PF07804">
    <property type="entry name" value="HipA_C"/>
    <property type="match status" value="1"/>
</dbReference>
<protein>
    <submittedName>
        <fullName evidence="6">Kinase</fullName>
    </submittedName>
</protein>
<sequence length="420" mass="47207">MRELQVYINDALIGKLSENEDIWSFQYAQSWLERSDCYALCSNIPITSATHIDGSSKRYIQWFFDNLLPEEGARTLLARDINVNEADSFGILSVVGSESAGAITLTTEHLDNTLELIPLSYNNLNDRISALPDIPLNNAESKRMSIAGAQHKMLIILENGKFFEPVGSTPSSHILKPEHSKPDLYWQTVRNEWFVMNLAKSLGFNVPVTEVYYFPAAAYVIERFDRKGGFPKQTRLHALDACQSLGLSRASKYALSNVDQLNRFADSMRNKGATKIAIFNWAIFNAIVGNTDAHLKNLSCLVNEQGAVLSPMYDLICTAIYEDKRGHLDAELSQPMGKAKTLGELTREDVVFFAKQLGLPDKLSLGLLNDMLNKIEEKADILIKHIEELPGIPHRAGELRMLSEIRYKLIAEMSLRLRVQ</sequence>
<dbReference type="Gene3D" id="1.10.1070.20">
    <property type="match status" value="1"/>
</dbReference>
<dbReference type="InterPro" id="IPR017508">
    <property type="entry name" value="HipA_N1"/>
</dbReference>
<organism evidence="6 7">
    <name type="scientific">Psychromonas marina</name>
    <dbReference type="NCBI Taxonomy" id="88364"/>
    <lineage>
        <taxon>Bacteria</taxon>
        <taxon>Pseudomonadati</taxon>
        <taxon>Pseudomonadota</taxon>
        <taxon>Gammaproteobacteria</taxon>
        <taxon>Alteromonadales</taxon>
        <taxon>Psychromonadaceae</taxon>
        <taxon>Psychromonas</taxon>
    </lineage>
</organism>
<keyword evidence="7" id="KW-1185">Reference proteome</keyword>
<evidence type="ECO:0000259" key="5">
    <source>
        <dbReference type="Pfam" id="PF13657"/>
    </source>
</evidence>
<dbReference type="Proteomes" id="UP001157353">
    <property type="component" value="Unassembled WGS sequence"/>
</dbReference>
<dbReference type="InterPro" id="IPR052028">
    <property type="entry name" value="HipA_Ser/Thr_kinase"/>
</dbReference>
<feature type="domain" description="HipA N-terminal subdomain 1" evidence="5">
    <location>
        <begin position="4"/>
        <end position="105"/>
    </location>
</feature>
<keyword evidence="3 6" id="KW-0418">Kinase</keyword>
<comment type="caution">
    <text evidence="6">The sequence shown here is derived from an EMBL/GenBank/DDBJ whole genome shotgun (WGS) entry which is preliminary data.</text>
</comment>
<accession>A0ABQ6DV55</accession>
<feature type="domain" description="HipA-like C-terminal" evidence="4">
    <location>
        <begin position="144"/>
        <end position="377"/>
    </location>
</feature>
<name>A0ABQ6DV55_9GAMM</name>
<evidence type="ECO:0000259" key="4">
    <source>
        <dbReference type="Pfam" id="PF07804"/>
    </source>
</evidence>
<evidence type="ECO:0000313" key="6">
    <source>
        <dbReference type="EMBL" id="GLS88997.1"/>
    </source>
</evidence>
<dbReference type="InterPro" id="IPR012893">
    <property type="entry name" value="HipA-like_C"/>
</dbReference>
<evidence type="ECO:0000313" key="7">
    <source>
        <dbReference type="Proteomes" id="UP001157353"/>
    </source>
</evidence>
<dbReference type="EMBL" id="BSPQ01000001">
    <property type="protein sequence ID" value="GLS88997.1"/>
    <property type="molecule type" value="Genomic_DNA"/>
</dbReference>
<dbReference type="Pfam" id="PF13657">
    <property type="entry name" value="Couple_hipA"/>
    <property type="match status" value="1"/>
</dbReference>